<accession>A0A016RUM4</accession>
<proteinExistence type="predicted"/>
<evidence type="ECO:0000313" key="1">
    <source>
        <dbReference type="EMBL" id="EYB82001.1"/>
    </source>
</evidence>
<dbReference type="EMBL" id="JARK01001705">
    <property type="protein sequence ID" value="EYB82001.1"/>
    <property type="molecule type" value="Genomic_DNA"/>
</dbReference>
<organism evidence="1 2">
    <name type="scientific">Ancylostoma ceylanicum</name>
    <dbReference type="NCBI Taxonomy" id="53326"/>
    <lineage>
        <taxon>Eukaryota</taxon>
        <taxon>Metazoa</taxon>
        <taxon>Ecdysozoa</taxon>
        <taxon>Nematoda</taxon>
        <taxon>Chromadorea</taxon>
        <taxon>Rhabditida</taxon>
        <taxon>Rhabditina</taxon>
        <taxon>Rhabditomorpha</taxon>
        <taxon>Strongyloidea</taxon>
        <taxon>Ancylostomatidae</taxon>
        <taxon>Ancylostomatinae</taxon>
        <taxon>Ancylostoma</taxon>
    </lineage>
</organism>
<dbReference type="Proteomes" id="UP000024635">
    <property type="component" value="Unassembled WGS sequence"/>
</dbReference>
<keyword evidence="2" id="KW-1185">Reference proteome</keyword>
<gene>
    <name evidence="1" type="primary">Acey_s0369.g78</name>
    <name evidence="1" type="ORF">Y032_0369g78</name>
</gene>
<dbReference type="AlphaFoldDB" id="A0A016RUM4"/>
<protein>
    <submittedName>
        <fullName evidence="1">Uncharacterized protein</fullName>
    </submittedName>
</protein>
<name>A0A016RUM4_9BILA</name>
<sequence length="76" mass="8444">MRTTMHNLFQKLEQFNVFRVTAQGALCLTSNQGNWALSLSGSVPKHVWPMITGETYLILEACQVAKLVKQAGHSIV</sequence>
<reference evidence="2" key="1">
    <citation type="journal article" date="2015" name="Nat. Genet.">
        <title>The genome and transcriptome of the zoonotic hookworm Ancylostoma ceylanicum identify infection-specific gene families.</title>
        <authorList>
            <person name="Schwarz E.M."/>
            <person name="Hu Y."/>
            <person name="Antoshechkin I."/>
            <person name="Miller M.M."/>
            <person name="Sternberg P.W."/>
            <person name="Aroian R.V."/>
        </authorList>
    </citation>
    <scope>NUCLEOTIDE SEQUENCE</scope>
    <source>
        <strain evidence="2">HY135</strain>
    </source>
</reference>
<comment type="caution">
    <text evidence="1">The sequence shown here is derived from an EMBL/GenBank/DDBJ whole genome shotgun (WGS) entry which is preliminary data.</text>
</comment>
<evidence type="ECO:0000313" key="2">
    <source>
        <dbReference type="Proteomes" id="UP000024635"/>
    </source>
</evidence>